<feature type="region of interest" description="Disordered" evidence="12">
    <location>
        <begin position="1"/>
        <end position="112"/>
    </location>
</feature>
<reference evidence="16" key="3">
    <citation type="submission" date="2025-09" db="UniProtKB">
        <authorList>
            <consortium name="Ensembl"/>
        </authorList>
    </citation>
    <scope>IDENTIFICATION</scope>
    <source>
        <strain evidence="16">breed Abyssinian</strain>
    </source>
</reference>
<dbReference type="GeneTree" id="ENSGT00590000083094"/>
<evidence type="ECO:0000256" key="5">
    <source>
        <dbReference type="ARBA" id="ARBA00022837"/>
    </source>
</evidence>
<dbReference type="SUPFAM" id="SSF50729">
    <property type="entry name" value="PH domain-like"/>
    <property type="match status" value="1"/>
</dbReference>
<dbReference type="InterPro" id="IPR033227">
    <property type="entry name" value="CAPS"/>
</dbReference>
<evidence type="ECO:0000259" key="14">
    <source>
        <dbReference type="PROSITE" id="PS50004"/>
    </source>
</evidence>
<evidence type="ECO:0000256" key="9">
    <source>
        <dbReference type="ARBA" id="ARBA00023136"/>
    </source>
</evidence>
<dbReference type="InterPro" id="IPR010439">
    <property type="entry name" value="MUN_dom"/>
</dbReference>
<dbReference type="Ensembl" id="ENSFCTT00005036386.1">
    <property type="protein sequence ID" value="ENSFCTP00005025178.1"/>
    <property type="gene ID" value="ENSFCTG00005012620.1"/>
</dbReference>
<feature type="domain" description="PH" evidence="13">
    <location>
        <begin position="524"/>
        <end position="627"/>
    </location>
</feature>
<keyword evidence="6" id="KW-0653">Protein transport</keyword>
<dbReference type="PROSITE" id="PS50004">
    <property type="entry name" value="C2"/>
    <property type="match status" value="1"/>
</dbReference>
<dbReference type="Pfam" id="PF00169">
    <property type="entry name" value="PH"/>
    <property type="match status" value="1"/>
</dbReference>
<evidence type="ECO:0000259" key="13">
    <source>
        <dbReference type="PROSITE" id="PS50003"/>
    </source>
</evidence>
<dbReference type="PROSITE" id="PS50003">
    <property type="entry name" value="PH_DOMAIN"/>
    <property type="match status" value="1"/>
</dbReference>
<keyword evidence="3" id="KW-0268">Exocytosis</keyword>
<feature type="compositionally biased region" description="Basic and acidic residues" evidence="12">
    <location>
        <begin position="101"/>
        <end position="112"/>
    </location>
</feature>
<evidence type="ECO:0000313" key="16">
    <source>
        <dbReference type="Ensembl" id="ENSFCTP00005025178.1"/>
    </source>
</evidence>
<keyword evidence="17" id="KW-1185">Reference proteome</keyword>
<reference evidence="16" key="2">
    <citation type="submission" date="2025-08" db="UniProtKB">
        <authorList>
            <consortium name="Ensembl"/>
        </authorList>
    </citation>
    <scope>IDENTIFICATION</scope>
    <source>
        <strain evidence="16">breed Abyssinian</strain>
    </source>
</reference>
<feature type="compositionally biased region" description="Acidic residues" evidence="12">
    <location>
        <begin position="1"/>
        <end position="19"/>
    </location>
</feature>
<evidence type="ECO:0000256" key="8">
    <source>
        <dbReference type="ARBA" id="ARBA00023121"/>
    </source>
</evidence>
<reference evidence="16 17" key="1">
    <citation type="submission" date="2021-02" db="EMBL/GenBank/DDBJ databases">
        <title>Safari Cat Assemblies.</title>
        <authorList>
            <person name="Bredemeyer K.R."/>
            <person name="Murphy W.J."/>
        </authorList>
    </citation>
    <scope>NUCLEOTIDE SEQUENCE [LARGE SCALE GENOMIC DNA]</scope>
</reference>
<evidence type="ECO:0000259" key="15">
    <source>
        <dbReference type="PROSITE" id="PS51258"/>
    </source>
</evidence>
<feature type="region of interest" description="Disordered" evidence="12">
    <location>
        <begin position="1395"/>
        <end position="1419"/>
    </location>
</feature>
<accession>A0ABI7XSY9</accession>
<evidence type="ECO:0000256" key="7">
    <source>
        <dbReference type="ARBA" id="ARBA00023018"/>
    </source>
</evidence>
<feature type="region of interest" description="Disordered" evidence="12">
    <location>
        <begin position="776"/>
        <end position="825"/>
    </location>
</feature>
<dbReference type="InterPro" id="IPR011993">
    <property type="entry name" value="PH-like_dom_sf"/>
</dbReference>
<feature type="compositionally biased region" description="Gly residues" evidence="12">
    <location>
        <begin position="41"/>
        <end position="80"/>
    </location>
</feature>
<keyword evidence="9" id="KW-0472">Membrane</keyword>
<evidence type="ECO:0000256" key="11">
    <source>
        <dbReference type="ARBA" id="ARBA00034103"/>
    </source>
</evidence>
<comment type="subcellular location">
    <subcellularLocation>
        <location evidence="1">Cytoplasmic vesicle membrane</location>
    </subcellularLocation>
    <subcellularLocation>
        <location evidence="11">Synapse</location>
    </subcellularLocation>
</comment>
<dbReference type="Gene3D" id="2.30.29.30">
    <property type="entry name" value="Pleckstrin-homology domain (PH domain)/Phosphotyrosine-binding domain (PTB)"/>
    <property type="match status" value="1"/>
</dbReference>
<dbReference type="InterPro" id="IPR014770">
    <property type="entry name" value="Munc13_1"/>
</dbReference>
<proteinExistence type="predicted"/>
<evidence type="ECO:0000256" key="1">
    <source>
        <dbReference type="ARBA" id="ARBA00004156"/>
    </source>
</evidence>
<evidence type="ECO:0000256" key="12">
    <source>
        <dbReference type="SAM" id="MobiDB-lite"/>
    </source>
</evidence>
<name>A0ABI7XSY9_FELCA</name>
<dbReference type="SMART" id="SM01145">
    <property type="entry name" value="DUF1041"/>
    <property type="match status" value="1"/>
</dbReference>
<dbReference type="CDD" id="cd01234">
    <property type="entry name" value="PH_CADPS"/>
    <property type="match status" value="1"/>
</dbReference>
<dbReference type="Proteomes" id="UP000823872">
    <property type="component" value="Chromosome A2"/>
</dbReference>
<dbReference type="InterPro" id="IPR000008">
    <property type="entry name" value="C2_dom"/>
</dbReference>
<evidence type="ECO:0000256" key="3">
    <source>
        <dbReference type="ARBA" id="ARBA00022483"/>
    </source>
</evidence>
<feature type="domain" description="MHD1" evidence="15">
    <location>
        <begin position="997"/>
        <end position="1177"/>
    </location>
</feature>
<keyword evidence="10" id="KW-0968">Cytoplasmic vesicle</keyword>
<feature type="domain" description="C2" evidence="14">
    <location>
        <begin position="383"/>
        <end position="498"/>
    </location>
</feature>
<keyword evidence="5" id="KW-0106">Calcium</keyword>
<evidence type="ECO:0000256" key="2">
    <source>
        <dbReference type="ARBA" id="ARBA00022448"/>
    </source>
</evidence>
<gene>
    <name evidence="16" type="primary">CADPS</name>
</gene>
<evidence type="ECO:0000256" key="4">
    <source>
        <dbReference type="ARBA" id="ARBA00022723"/>
    </source>
</evidence>
<evidence type="ECO:0008006" key="18">
    <source>
        <dbReference type="Google" id="ProtNLM"/>
    </source>
</evidence>
<dbReference type="Pfam" id="PF25341">
    <property type="entry name" value="C2_CAPS"/>
    <property type="match status" value="1"/>
</dbReference>
<dbReference type="Pfam" id="PF06292">
    <property type="entry name" value="MUN"/>
    <property type="match status" value="2"/>
</dbReference>
<protein>
    <recommendedName>
        <fullName evidence="18">Calcium dependent secretion activator</fullName>
    </recommendedName>
</protein>
<sequence>MLDPSSSEEESDEIVEEESGKEVLGSAASGARLSPSRTSEGSGGGSGAGLGGGGGAGAGAGVGAGGGGGSGASSGGGAGGLQPSTRAGGGRPSSPSPSVVSEKEKEELERLQKEEEERKKRLQLYVFVMRCIAYPFNAKQPTDMARRQQKISKQQLQTVKDRFQAFLNGETQIVADEAFMNAVQSYYEVFLKSDRVARMVQSGGCSANDSREVFKKHIEKRVRSLPEIDGLSKETVLSSWMAKFDAIYRGEEDPRKQQARMTASAASELILSKEQLYEMFQNILGIKKFEHQLLYNACQLDNPDEQAAQIRRELDGRLQMADQIARERKFPKFVSKEMENMYIEELKSSVNLLMANLESMPVSKGGEFKLQKLKRSHNASIIDMGEESENQLSKSDVVLSFSLEVVIMEVQGLKSLAPNRIVYCTMEVEGGEKLQTDQAEASKPTWGTQGDFSTTHALPAVKVKLFTESTGVLALEDKELGRVILHPTPNSPKQSEWHKMTVSKNCPDQDLKIKLAVRMDKPQNMKHSGYLWAIGKNVWKRWKKRFFVLVQVSQYTFAMCSYREKKAEPQELLQLDGYTVDYTDPQPGLEGGRAFFNAVKEGDTVIFASDDEQDRILWVQAMYRATGQSHKPVPPTQVQKLNAKGGNVPQLDAPISQFYADRAQKHGMDEFISSNPCNFDHASLFEMVQRLTLDHRLNDSYSCLGWFSPGQVFVLDEYCARNGVRGCHRHLCYLRDLLERAENGAMIDPTLLHYSFAFCASHVHGNSQQMHAYLSGLLPNTDPEGSKTPSPSEPEAKKDTKKESKKRKDCKTQANPGPKRPDGIGTVTVEEKERFEEIKERLRVLLENQITHFRYCFPFGRPEGALKATLSLLERVLMKDIVTPVPQEEVKTVIRKCLEQAALVNYSRLSEYAKIEGKKREMYEHPVFCLASQVMDLTIQNVGRLITPAKKLEDTIRLAELVIEVLQQNEEHHAEAFAWWSDLMVEHAETFLSLFAVDMDAALEVQPPDTWDSFPLFQLLNDFLRTDYNLCNGKFHKHLQDLFAPLVVRYVDLMESSIAQSIHRGFERESWEPVKSLTSNLPNVNLPNVNLPKVPNLPVNIPLGIPQMPTFSAPSWMAAIYDADNGSGTSEDLFWKLDALQTFIRDLHWPEEEFGKHLEQRLKLMASDMIESCVKRTRIAFEVKLQKTSRSTDFRVPQSICTMFNVMVDAKAQSTKLCSMEMGQEHQYHSKIDELIEEAVKEMITLLVAKFVTILEGVLAKLSRYDEGTLFSSFLSFTVKAASKYVDVPKPGMDVADAYVTFVRHSQDVLRDKVNEEMYIERLFDQWYNSSMNVICTWLTDRMDLQLHIYQLKTLIRMVKKTYRDFRLQGVLDSTLNSKTYETIRNRLTVEEATASVSEGGGLQGISMKDSDEEDEEDD</sequence>
<keyword evidence="2" id="KW-0813">Transport</keyword>
<dbReference type="PROSITE" id="PS51258">
    <property type="entry name" value="MHD1"/>
    <property type="match status" value="1"/>
</dbReference>
<evidence type="ECO:0000256" key="6">
    <source>
        <dbReference type="ARBA" id="ARBA00022927"/>
    </source>
</evidence>
<organism evidence="16 17">
    <name type="scientific">Felis catus</name>
    <name type="common">Cat</name>
    <name type="synonym">Felis silvestris catus</name>
    <dbReference type="NCBI Taxonomy" id="9685"/>
    <lineage>
        <taxon>Eukaryota</taxon>
        <taxon>Metazoa</taxon>
        <taxon>Chordata</taxon>
        <taxon>Craniata</taxon>
        <taxon>Vertebrata</taxon>
        <taxon>Euteleostomi</taxon>
        <taxon>Mammalia</taxon>
        <taxon>Eutheria</taxon>
        <taxon>Laurasiatheria</taxon>
        <taxon>Carnivora</taxon>
        <taxon>Feliformia</taxon>
        <taxon>Felidae</taxon>
        <taxon>Felinae</taxon>
        <taxon>Felis</taxon>
    </lineage>
</organism>
<dbReference type="PANTHER" id="PTHR12166:SF6">
    <property type="entry name" value="CALCIUM-DEPENDENT SECRETION ACTIVATOR 1"/>
    <property type="match status" value="1"/>
</dbReference>
<keyword evidence="8" id="KW-0446">Lipid-binding</keyword>
<dbReference type="InterPro" id="IPR001849">
    <property type="entry name" value="PH_domain"/>
</dbReference>
<evidence type="ECO:0000256" key="10">
    <source>
        <dbReference type="ARBA" id="ARBA00023329"/>
    </source>
</evidence>
<keyword evidence="7" id="KW-0770">Synapse</keyword>
<keyword evidence="4" id="KW-0479">Metal-binding</keyword>
<dbReference type="InterPro" id="IPR057457">
    <property type="entry name" value="CAPS_C2"/>
</dbReference>
<evidence type="ECO:0000313" key="17">
    <source>
        <dbReference type="Proteomes" id="UP000823872"/>
    </source>
</evidence>
<dbReference type="PANTHER" id="PTHR12166">
    <property type="entry name" value="CALCIUM-DEPENDENT SECRETION ACTIVATOR"/>
    <property type="match status" value="1"/>
</dbReference>
<dbReference type="SMART" id="SM00233">
    <property type="entry name" value="PH"/>
    <property type="match status" value="1"/>
</dbReference>